<accession>A0A162C284</accession>
<keyword evidence="2" id="KW-1185">Reference proteome</keyword>
<evidence type="ECO:0000313" key="1">
    <source>
        <dbReference type="EMBL" id="KZS00161.1"/>
    </source>
</evidence>
<gene>
    <name evidence="1" type="ORF">APZ42_003665</name>
</gene>
<dbReference type="EMBL" id="LRGB01011465">
    <property type="protein sequence ID" value="KZS00161.1"/>
    <property type="molecule type" value="Genomic_DNA"/>
</dbReference>
<name>A0A162C284_9CRUS</name>
<proteinExistence type="predicted"/>
<sequence>MVKGNSFLNKRIFLDLLCDNSNVSYRVKKADTSAHKPPC</sequence>
<evidence type="ECO:0000313" key="2">
    <source>
        <dbReference type="Proteomes" id="UP000076858"/>
    </source>
</evidence>
<dbReference type="Proteomes" id="UP000076858">
    <property type="component" value="Unassembled WGS sequence"/>
</dbReference>
<protein>
    <submittedName>
        <fullName evidence="1">Uncharacterized protein</fullName>
    </submittedName>
</protein>
<dbReference type="AlphaFoldDB" id="A0A162C284"/>
<reference evidence="1 2" key="1">
    <citation type="submission" date="2016-03" db="EMBL/GenBank/DDBJ databases">
        <title>EvidentialGene: Evidence-directed Construction of Genes on Genomes.</title>
        <authorList>
            <person name="Gilbert D.G."/>
            <person name="Choi J.-H."/>
            <person name="Mockaitis K."/>
            <person name="Colbourne J."/>
            <person name="Pfrender M."/>
        </authorList>
    </citation>
    <scope>NUCLEOTIDE SEQUENCE [LARGE SCALE GENOMIC DNA]</scope>
    <source>
        <strain evidence="1 2">Xinb3</strain>
        <tissue evidence="1">Complete organism</tissue>
    </source>
</reference>
<organism evidence="1 2">
    <name type="scientific">Daphnia magna</name>
    <dbReference type="NCBI Taxonomy" id="35525"/>
    <lineage>
        <taxon>Eukaryota</taxon>
        <taxon>Metazoa</taxon>
        <taxon>Ecdysozoa</taxon>
        <taxon>Arthropoda</taxon>
        <taxon>Crustacea</taxon>
        <taxon>Branchiopoda</taxon>
        <taxon>Diplostraca</taxon>
        <taxon>Cladocera</taxon>
        <taxon>Anomopoda</taxon>
        <taxon>Daphniidae</taxon>
        <taxon>Daphnia</taxon>
    </lineage>
</organism>
<comment type="caution">
    <text evidence="1">The sequence shown here is derived from an EMBL/GenBank/DDBJ whole genome shotgun (WGS) entry which is preliminary data.</text>
</comment>